<name>A0A8J6AWM2_9EUKA</name>
<gene>
    <name evidence="1" type="ORF">J8273_3556</name>
</gene>
<organism evidence="1 2">
    <name type="scientific">Carpediemonas membranifera</name>
    <dbReference type="NCBI Taxonomy" id="201153"/>
    <lineage>
        <taxon>Eukaryota</taxon>
        <taxon>Metamonada</taxon>
        <taxon>Carpediemonas-like organisms</taxon>
        <taxon>Carpediemonas</taxon>
    </lineage>
</organism>
<comment type="caution">
    <text evidence="1">The sequence shown here is derived from an EMBL/GenBank/DDBJ whole genome shotgun (WGS) entry which is preliminary data.</text>
</comment>
<sequence length="155" mass="16643">MLRHADRDQPLIIKTRRSVTPFATPLSEEQTAVVRTGVLLELLGGVCPTPAPLLFLERVKGFYLDGSVLIWVAEGRTNYRSTADAGEVPVEATAASLTFPTPAFRDASGQWWLLGLLARAILAAMGATSLGKSALRRVDEPTADVVELTPADAWG</sequence>
<reference evidence="1" key="1">
    <citation type="submission" date="2021-05" db="EMBL/GenBank/DDBJ databases">
        <title>A free-living protist that lacks canonical eukaryotic 1 DNA replication and segregation systems.</title>
        <authorList>
            <person name="Salas-Leiva D.E."/>
            <person name="Tromer E.C."/>
            <person name="Curtis B.A."/>
            <person name="Jerlstrom-Hultqvist J."/>
            <person name="Kolisko M."/>
            <person name="Yi Z."/>
            <person name="Salas-Leiva J.S."/>
            <person name="Gallot-Lavallee L."/>
            <person name="Kops G.J.P.L."/>
            <person name="Archibald J.M."/>
            <person name="Simpson A.G.B."/>
            <person name="Roger A.J."/>
        </authorList>
    </citation>
    <scope>NUCLEOTIDE SEQUENCE</scope>
    <source>
        <strain evidence="1">BICM</strain>
    </source>
</reference>
<accession>A0A8J6AWM2</accession>
<keyword evidence="2" id="KW-1185">Reference proteome</keyword>
<dbReference type="AlphaFoldDB" id="A0A8J6AWM2"/>
<dbReference type="Proteomes" id="UP000717585">
    <property type="component" value="Unassembled WGS sequence"/>
</dbReference>
<dbReference type="EMBL" id="JAHDYR010000025">
    <property type="protein sequence ID" value="KAG9393420.1"/>
    <property type="molecule type" value="Genomic_DNA"/>
</dbReference>
<evidence type="ECO:0000313" key="2">
    <source>
        <dbReference type="Proteomes" id="UP000717585"/>
    </source>
</evidence>
<evidence type="ECO:0000313" key="1">
    <source>
        <dbReference type="EMBL" id="KAG9393420.1"/>
    </source>
</evidence>
<protein>
    <submittedName>
        <fullName evidence="1">Uncharacterized protein</fullName>
    </submittedName>
</protein>
<proteinExistence type="predicted"/>